<dbReference type="AlphaFoldDB" id="A0A1C4YVU5"/>
<proteinExistence type="predicted"/>
<dbReference type="PANTHER" id="PTHR34293">
    <property type="entry name" value="HTH-TYPE TRANSCRIPTIONAL REGULATOR TRMBL2"/>
    <property type="match status" value="1"/>
</dbReference>
<evidence type="ECO:0008006" key="4">
    <source>
        <dbReference type="Google" id="ProtNLM"/>
    </source>
</evidence>
<dbReference type="EMBL" id="LT607413">
    <property type="protein sequence ID" value="SCF24899.1"/>
    <property type="molecule type" value="Genomic_DNA"/>
</dbReference>
<dbReference type="InterPro" id="IPR016032">
    <property type="entry name" value="Sig_transdc_resp-reg_C-effctor"/>
</dbReference>
<feature type="region of interest" description="Disordered" evidence="1">
    <location>
        <begin position="325"/>
        <end position="347"/>
    </location>
</feature>
<dbReference type="InterPro" id="IPR036388">
    <property type="entry name" value="WH-like_DNA-bd_sf"/>
</dbReference>
<gene>
    <name evidence="2" type="ORF">GA0070618_4459</name>
</gene>
<dbReference type="OrthoDB" id="3369460at2"/>
<name>A0A1C4YVU5_MICEC</name>
<dbReference type="GO" id="GO:0003677">
    <property type="term" value="F:DNA binding"/>
    <property type="evidence" value="ECO:0007669"/>
    <property type="project" value="InterPro"/>
</dbReference>
<dbReference type="PANTHER" id="PTHR34293:SF1">
    <property type="entry name" value="HTH-TYPE TRANSCRIPTIONAL REGULATOR TRMBL2"/>
    <property type="match status" value="1"/>
</dbReference>
<reference evidence="3" key="1">
    <citation type="submission" date="2016-06" db="EMBL/GenBank/DDBJ databases">
        <authorList>
            <person name="Varghese N."/>
            <person name="Submissions Spin"/>
        </authorList>
    </citation>
    <scope>NUCLEOTIDE SEQUENCE [LARGE SCALE GENOMIC DNA]</scope>
    <source>
        <strain evidence="3">DSM 43816</strain>
    </source>
</reference>
<evidence type="ECO:0000256" key="1">
    <source>
        <dbReference type="SAM" id="MobiDB-lite"/>
    </source>
</evidence>
<dbReference type="GO" id="GO:0006355">
    <property type="term" value="P:regulation of DNA-templated transcription"/>
    <property type="evidence" value="ECO:0007669"/>
    <property type="project" value="InterPro"/>
</dbReference>
<dbReference type="Gene3D" id="1.10.10.10">
    <property type="entry name" value="Winged helix-like DNA-binding domain superfamily/Winged helix DNA-binding domain"/>
    <property type="match status" value="1"/>
</dbReference>
<sequence>MLEGLGLPAGLADAYAHLVTVPSVAPDEMARALGTSTDDAVTVLAALERHALASRSEFGGEARWTAVPPLLTGQRLLVEQASRLLEAQRELLALSESHQRTVRAGGAEHLLVEVVVGEAALHAQLSRLDDAAQEVLALVKPPFVAVSFSDDAALSTAPSSRVIFDHAVFADDYHTVERLRQTVRPGDQLRVHPAVPMRLRVYDQRVAVLPLVRHDAQPAVLLVHSGGLVTLAVEFFEAIWREATPLPVGDADLGSGAERRWLGIDDRRIFGLLLTGATDATIAHQLGRSERWVQRRVRLMMDEAGVRTRLQLGWEAHRRGWLVDEPAGGRSSTADADEAASPLPPVA</sequence>
<dbReference type="InterPro" id="IPR051797">
    <property type="entry name" value="TrmB-like"/>
</dbReference>
<accession>A0A1C4YVU5</accession>
<protein>
    <recommendedName>
        <fullName evidence="4">Sugar-specific transcriptional regulator TrmB</fullName>
    </recommendedName>
</protein>
<dbReference type="RefSeq" id="WP_088983353.1">
    <property type="nucleotide sequence ID" value="NZ_LT607413.1"/>
</dbReference>
<dbReference type="SUPFAM" id="SSF46894">
    <property type="entry name" value="C-terminal effector domain of the bipartite response regulators"/>
    <property type="match status" value="1"/>
</dbReference>
<keyword evidence="3" id="KW-1185">Reference proteome</keyword>
<evidence type="ECO:0000313" key="3">
    <source>
        <dbReference type="Proteomes" id="UP000198253"/>
    </source>
</evidence>
<dbReference type="Proteomes" id="UP000198253">
    <property type="component" value="Chromosome I"/>
</dbReference>
<dbReference type="InParanoid" id="A0A1C4YVU5"/>
<organism evidence="2 3">
    <name type="scientific">Micromonospora echinospora</name>
    <name type="common">Micromonospora purpurea</name>
    <dbReference type="NCBI Taxonomy" id="1877"/>
    <lineage>
        <taxon>Bacteria</taxon>
        <taxon>Bacillati</taxon>
        <taxon>Actinomycetota</taxon>
        <taxon>Actinomycetes</taxon>
        <taxon>Micromonosporales</taxon>
        <taxon>Micromonosporaceae</taxon>
        <taxon>Micromonospora</taxon>
    </lineage>
</organism>
<evidence type="ECO:0000313" key="2">
    <source>
        <dbReference type="EMBL" id="SCF24899.1"/>
    </source>
</evidence>